<dbReference type="PANTHER" id="PTHR47331:SF6">
    <property type="entry name" value="DOUBLECORTIN DOMAIN-CONTAINING PROTEIN"/>
    <property type="match status" value="1"/>
</dbReference>
<keyword evidence="2" id="KW-1185">Reference proteome</keyword>
<accession>A0A9Q1BB24</accession>
<gene>
    <name evidence="1" type="ORF">HOLleu_43463</name>
</gene>
<organism evidence="1 2">
    <name type="scientific">Holothuria leucospilota</name>
    <name type="common">Black long sea cucumber</name>
    <name type="synonym">Mertensiothuria leucospilota</name>
    <dbReference type="NCBI Taxonomy" id="206669"/>
    <lineage>
        <taxon>Eukaryota</taxon>
        <taxon>Metazoa</taxon>
        <taxon>Echinodermata</taxon>
        <taxon>Eleutherozoa</taxon>
        <taxon>Echinozoa</taxon>
        <taxon>Holothuroidea</taxon>
        <taxon>Aspidochirotacea</taxon>
        <taxon>Aspidochirotida</taxon>
        <taxon>Holothuriidae</taxon>
        <taxon>Holothuria</taxon>
    </lineage>
</organism>
<reference evidence="1" key="1">
    <citation type="submission" date="2021-10" db="EMBL/GenBank/DDBJ databases">
        <title>Tropical sea cucumber genome reveals ecological adaptation and Cuvierian tubules defense mechanism.</title>
        <authorList>
            <person name="Chen T."/>
        </authorList>
    </citation>
    <scope>NUCLEOTIDE SEQUENCE</scope>
    <source>
        <strain evidence="1">Nanhai2018</strain>
        <tissue evidence="1">Muscle</tissue>
    </source>
</reference>
<evidence type="ECO:0000313" key="1">
    <source>
        <dbReference type="EMBL" id="KAJ8018514.1"/>
    </source>
</evidence>
<dbReference type="EMBL" id="JAIZAY010000318">
    <property type="protein sequence ID" value="KAJ8018514.1"/>
    <property type="molecule type" value="Genomic_DNA"/>
</dbReference>
<sequence length="275" mass="30942">MCPPKNVGALPGLAFLDTARCITPYCPELSYGLQEKWLTKGAQYKEDHKVTFPPFAFFSKLVRQQAKIRSEPSFVVSSTTASRKPARPVRVNTHLTETTDTPIAKKQCPIHKPHPLHKCRAFLSKPGHDRKAYLRDNKVCFRCLSTSEHMAKDCKEPVKCIECDSKRHWAALHTNPAPAKEAPAIIHDGGEETNSITSKCTGICGKNSGEHPCSKICLIVIYPDKEVRKAIKAYVVLEEQSNRSLARSHLLDVFGINCRNILHHENMLRQKEHGR</sequence>
<comment type="caution">
    <text evidence="1">The sequence shown here is derived from an EMBL/GenBank/DDBJ whole genome shotgun (WGS) entry which is preliminary data.</text>
</comment>
<name>A0A9Q1BB24_HOLLE</name>
<proteinExistence type="predicted"/>
<dbReference type="Gene3D" id="4.10.60.10">
    <property type="entry name" value="Zinc finger, CCHC-type"/>
    <property type="match status" value="1"/>
</dbReference>
<dbReference type="AlphaFoldDB" id="A0A9Q1BB24"/>
<protein>
    <submittedName>
        <fullName evidence="1">Uncharacterized protein</fullName>
    </submittedName>
</protein>
<dbReference type="OrthoDB" id="6122721at2759"/>
<evidence type="ECO:0000313" key="2">
    <source>
        <dbReference type="Proteomes" id="UP001152320"/>
    </source>
</evidence>
<dbReference type="Proteomes" id="UP001152320">
    <property type="component" value="Unassembled WGS sequence"/>
</dbReference>
<dbReference type="PANTHER" id="PTHR47331">
    <property type="entry name" value="PHD-TYPE DOMAIN-CONTAINING PROTEIN"/>
    <property type="match status" value="1"/>
</dbReference>